<name>A0ABP7L8M1_9SPHN</name>
<proteinExistence type="predicted"/>
<keyword evidence="6" id="KW-1133">Transmembrane helix</keyword>
<dbReference type="Pfam" id="PF00535">
    <property type="entry name" value="Glycos_transf_2"/>
    <property type="match status" value="1"/>
</dbReference>
<evidence type="ECO:0000259" key="7">
    <source>
        <dbReference type="Pfam" id="PF00535"/>
    </source>
</evidence>
<dbReference type="PANTHER" id="PTHR43646:SF2">
    <property type="entry name" value="GLYCOSYLTRANSFERASE 2-LIKE DOMAIN-CONTAINING PROTEIN"/>
    <property type="match status" value="1"/>
</dbReference>
<keyword evidence="2" id="KW-1003">Cell membrane</keyword>
<dbReference type="EMBL" id="BAABBM010000001">
    <property type="protein sequence ID" value="GAA3896956.1"/>
    <property type="molecule type" value="Genomic_DNA"/>
</dbReference>
<sequence length="350" mass="37502">MTTSADIPHSKLAVVIPAYNAGATLPACLAALTQSRRRSDEIILFDDGSGDDTAEIARFYGAKVISGERPAKGPAAGRNLGAAAAAGSIIVFVDADVEVGPEALGKLEAPIAAGRAVATFGSYDDSPKSRRIAALYANLRHHWVHQHGRTEAFTFWSGLGAIRADVFRAHGGFDTAFAKPSIEDIDLGIRIIESGGRIMLVKDALGAHHKDWGVLQLWTTDIFQRAIPWARLIKDKRGRADDLNISRRERASAVAAQLVVPALAAAAWNWNWWPAPAIAIGGYLALNANFLAFLYKHGGARLAVAGSFLHWCYHIYASATFLLVATGLLSQSARSKMIIASTGRTQATRP</sequence>
<keyword evidence="6" id="KW-0812">Transmembrane</keyword>
<comment type="caution">
    <text evidence="8">The sequence shown here is derived from an EMBL/GenBank/DDBJ whole genome shotgun (WGS) entry which is preliminary data.</text>
</comment>
<dbReference type="InterPro" id="IPR029044">
    <property type="entry name" value="Nucleotide-diphossugar_trans"/>
</dbReference>
<feature type="transmembrane region" description="Helical" evidence="6">
    <location>
        <begin position="307"/>
        <end position="329"/>
    </location>
</feature>
<keyword evidence="3" id="KW-0328">Glycosyltransferase</keyword>
<dbReference type="Proteomes" id="UP001500827">
    <property type="component" value="Unassembled WGS sequence"/>
</dbReference>
<dbReference type="InterPro" id="IPR001173">
    <property type="entry name" value="Glyco_trans_2-like"/>
</dbReference>
<feature type="transmembrane region" description="Helical" evidence="6">
    <location>
        <begin position="251"/>
        <end position="270"/>
    </location>
</feature>
<evidence type="ECO:0000256" key="2">
    <source>
        <dbReference type="ARBA" id="ARBA00022475"/>
    </source>
</evidence>
<gene>
    <name evidence="8" type="ORF">GCM10022276_14920</name>
</gene>
<feature type="domain" description="Glycosyltransferase 2-like" evidence="7">
    <location>
        <begin position="14"/>
        <end position="132"/>
    </location>
</feature>
<feature type="transmembrane region" description="Helical" evidence="6">
    <location>
        <begin position="12"/>
        <end position="32"/>
    </location>
</feature>
<evidence type="ECO:0000256" key="1">
    <source>
        <dbReference type="ARBA" id="ARBA00004236"/>
    </source>
</evidence>
<keyword evidence="4" id="KW-0808">Transferase</keyword>
<dbReference type="SUPFAM" id="SSF53448">
    <property type="entry name" value="Nucleotide-diphospho-sugar transferases"/>
    <property type="match status" value="1"/>
</dbReference>
<organism evidence="8 9">
    <name type="scientific">Sphingomonas limnosediminicola</name>
    <dbReference type="NCBI Taxonomy" id="940133"/>
    <lineage>
        <taxon>Bacteria</taxon>
        <taxon>Pseudomonadati</taxon>
        <taxon>Pseudomonadota</taxon>
        <taxon>Alphaproteobacteria</taxon>
        <taxon>Sphingomonadales</taxon>
        <taxon>Sphingomonadaceae</taxon>
        <taxon>Sphingomonas</taxon>
    </lineage>
</organism>
<evidence type="ECO:0000313" key="8">
    <source>
        <dbReference type="EMBL" id="GAA3896956.1"/>
    </source>
</evidence>
<keyword evidence="5 6" id="KW-0472">Membrane</keyword>
<feature type="transmembrane region" description="Helical" evidence="6">
    <location>
        <begin position="276"/>
        <end position="295"/>
    </location>
</feature>
<evidence type="ECO:0000256" key="5">
    <source>
        <dbReference type="ARBA" id="ARBA00023136"/>
    </source>
</evidence>
<comment type="subcellular location">
    <subcellularLocation>
        <location evidence="1">Cell membrane</location>
    </subcellularLocation>
</comment>
<reference evidence="9" key="1">
    <citation type="journal article" date="2019" name="Int. J. Syst. Evol. Microbiol.">
        <title>The Global Catalogue of Microorganisms (GCM) 10K type strain sequencing project: providing services to taxonomists for standard genome sequencing and annotation.</title>
        <authorList>
            <consortium name="The Broad Institute Genomics Platform"/>
            <consortium name="The Broad Institute Genome Sequencing Center for Infectious Disease"/>
            <person name="Wu L."/>
            <person name="Ma J."/>
        </authorList>
    </citation>
    <scope>NUCLEOTIDE SEQUENCE [LARGE SCALE GENOMIC DNA]</scope>
    <source>
        <strain evidence="9">JCM 17543</strain>
    </source>
</reference>
<dbReference type="PANTHER" id="PTHR43646">
    <property type="entry name" value="GLYCOSYLTRANSFERASE"/>
    <property type="match status" value="1"/>
</dbReference>
<dbReference type="RefSeq" id="WP_344699052.1">
    <property type="nucleotide sequence ID" value="NZ_BAABBM010000001.1"/>
</dbReference>
<protein>
    <recommendedName>
        <fullName evidence="7">Glycosyltransferase 2-like domain-containing protein</fullName>
    </recommendedName>
</protein>
<evidence type="ECO:0000313" key="9">
    <source>
        <dbReference type="Proteomes" id="UP001500827"/>
    </source>
</evidence>
<evidence type="ECO:0000256" key="6">
    <source>
        <dbReference type="SAM" id="Phobius"/>
    </source>
</evidence>
<dbReference type="Gene3D" id="3.90.550.10">
    <property type="entry name" value="Spore Coat Polysaccharide Biosynthesis Protein SpsA, Chain A"/>
    <property type="match status" value="1"/>
</dbReference>
<evidence type="ECO:0000256" key="4">
    <source>
        <dbReference type="ARBA" id="ARBA00022679"/>
    </source>
</evidence>
<evidence type="ECO:0000256" key="3">
    <source>
        <dbReference type="ARBA" id="ARBA00022676"/>
    </source>
</evidence>
<dbReference type="CDD" id="cd00761">
    <property type="entry name" value="Glyco_tranf_GTA_type"/>
    <property type="match status" value="1"/>
</dbReference>
<keyword evidence="9" id="KW-1185">Reference proteome</keyword>
<accession>A0ABP7L8M1</accession>